<dbReference type="RefSeq" id="WP_147024492.1">
    <property type="nucleotide sequence ID" value="NZ_BJZU01000011.1"/>
</dbReference>
<evidence type="ECO:0000313" key="1">
    <source>
        <dbReference type="EMBL" id="GEP02825.1"/>
    </source>
</evidence>
<gene>
    <name evidence="2" type="ORF">GCM10007888_51580</name>
    <name evidence="1" type="ORF">MOX02_08630</name>
</gene>
<sequence length="99" mass="10876">MASAILLLHDKTIFADGAILEVKLWRLAEGDVVRGSVHPFKYSLFYGRAGLRLLAYDNEAGKGDHVHRGEVEMPYAFTTPADLIEAFLAKVASLRESTG</sequence>
<evidence type="ECO:0000313" key="2">
    <source>
        <dbReference type="EMBL" id="GLS66775.1"/>
    </source>
</evidence>
<evidence type="ECO:0000313" key="4">
    <source>
        <dbReference type="Proteomes" id="UP001156856"/>
    </source>
</evidence>
<dbReference type="Proteomes" id="UP001156856">
    <property type="component" value="Unassembled WGS sequence"/>
</dbReference>
<proteinExistence type="predicted"/>
<dbReference type="Pfam" id="PF20126">
    <property type="entry name" value="TumE"/>
    <property type="match status" value="1"/>
</dbReference>
<comment type="caution">
    <text evidence="1">The sequence shown here is derived from an EMBL/GenBank/DDBJ whole genome shotgun (WGS) entry which is preliminary data.</text>
</comment>
<organism evidence="1 3">
    <name type="scientific">Methylobacterium oxalidis</name>
    <dbReference type="NCBI Taxonomy" id="944322"/>
    <lineage>
        <taxon>Bacteria</taxon>
        <taxon>Pseudomonadati</taxon>
        <taxon>Pseudomonadota</taxon>
        <taxon>Alphaproteobacteria</taxon>
        <taxon>Hyphomicrobiales</taxon>
        <taxon>Methylobacteriaceae</taxon>
        <taxon>Methylobacterium</taxon>
    </lineage>
</organism>
<name>A0A512IYP8_9HYPH</name>
<reference evidence="1 3" key="3">
    <citation type="submission" date="2019-07" db="EMBL/GenBank/DDBJ databases">
        <title>Whole genome shotgun sequence of Methylobacterium oxalidis NBRC 107715.</title>
        <authorList>
            <person name="Hosoyama A."/>
            <person name="Uohara A."/>
            <person name="Ohji S."/>
            <person name="Ichikawa N."/>
        </authorList>
    </citation>
    <scope>NUCLEOTIDE SEQUENCE [LARGE SCALE GENOMIC DNA]</scope>
    <source>
        <strain evidence="1 3">NBRC 107715</strain>
    </source>
</reference>
<reference evidence="2" key="1">
    <citation type="journal article" date="2014" name="Int. J. Syst. Evol. Microbiol.">
        <title>Complete genome of a new Firmicutes species belonging to the dominant human colonic microbiota ('Ruminococcus bicirculans') reveals two chromosomes and a selective capacity to utilize plant glucans.</title>
        <authorList>
            <consortium name="NISC Comparative Sequencing Program"/>
            <person name="Wegmann U."/>
            <person name="Louis P."/>
            <person name="Goesmann A."/>
            <person name="Henrissat B."/>
            <person name="Duncan S.H."/>
            <person name="Flint H.J."/>
        </authorList>
    </citation>
    <scope>NUCLEOTIDE SEQUENCE</scope>
    <source>
        <strain evidence="2">NBRC 107715</strain>
    </source>
</reference>
<reference evidence="4" key="2">
    <citation type="journal article" date="2019" name="Int. J. Syst. Evol. Microbiol.">
        <title>The Global Catalogue of Microorganisms (GCM) 10K type strain sequencing project: providing services to taxonomists for standard genome sequencing and annotation.</title>
        <authorList>
            <consortium name="The Broad Institute Genomics Platform"/>
            <consortium name="The Broad Institute Genome Sequencing Center for Infectious Disease"/>
            <person name="Wu L."/>
            <person name="Ma J."/>
        </authorList>
    </citation>
    <scope>NUCLEOTIDE SEQUENCE [LARGE SCALE GENOMIC DNA]</scope>
    <source>
        <strain evidence="4">NBRC 107715</strain>
    </source>
</reference>
<dbReference type="EMBL" id="BSPK01000107">
    <property type="protein sequence ID" value="GLS66775.1"/>
    <property type="molecule type" value="Genomic_DNA"/>
</dbReference>
<keyword evidence="4" id="KW-1185">Reference proteome</keyword>
<dbReference type="Proteomes" id="UP000321960">
    <property type="component" value="Unassembled WGS sequence"/>
</dbReference>
<dbReference type="AlphaFoldDB" id="A0A512IYP8"/>
<accession>A0A512IYP8</accession>
<reference evidence="2" key="4">
    <citation type="submission" date="2023-01" db="EMBL/GenBank/DDBJ databases">
        <title>Draft genome sequence of Methylobacterium oxalidis strain NBRC 107715.</title>
        <authorList>
            <person name="Sun Q."/>
            <person name="Mori K."/>
        </authorList>
    </citation>
    <scope>NUCLEOTIDE SEQUENCE</scope>
    <source>
        <strain evidence="2">NBRC 107715</strain>
    </source>
</reference>
<protein>
    <submittedName>
        <fullName evidence="1">Uncharacterized protein</fullName>
    </submittedName>
</protein>
<evidence type="ECO:0000313" key="3">
    <source>
        <dbReference type="Proteomes" id="UP000321960"/>
    </source>
</evidence>
<dbReference type="EMBL" id="BJZU01000011">
    <property type="protein sequence ID" value="GEP02825.1"/>
    <property type="molecule type" value="Genomic_DNA"/>
</dbReference>
<dbReference type="OrthoDB" id="7451512at2"/>
<dbReference type="InterPro" id="IPR045397">
    <property type="entry name" value="TumE-like"/>
</dbReference>